<proteinExistence type="predicted"/>
<protein>
    <submittedName>
        <fullName evidence="2">Uncharacterized protein</fullName>
    </submittedName>
</protein>
<gene>
    <name evidence="2" type="primary">ORF136067</name>
    <name evidence="3" type="synonym">ORF136068</name>
</gene>
<feature type="non-terminal residue" evidence="2">
    <location>
        <position position="1"/>
    </location>
</feature>
<feature type="compositionally biased region" description="Polar residues" evidence="1">
    <location>
        <begin position="26"/>
        <end position="52"/>
    </location>
</feature>
<evidence type="ECO:0000313" key="3">
    <source>
        <dbReference type="EMBL" id="CEK83251.1"/>
    </source>
</evidence>
<name>A0A0B7ATL5_9EUPU</name>
<dbReference type="AlphaFoldDB" id="A0A0B7ATL5"/>
<evidence type="ECO:0000256" key="1">
    <source>
        <dbReference type="SAM" id="MobiDB-lite"/>
    </source>
</evidence>
<feature type="region of interest" description="Disordered" evidence="1">
    <location>
        <begin position="24"/>
        <end position="52"/>
    </location>
</feature>
<sequence length="52" mass="5351">LPLMAAQSPLPLMAAQSTLPLMAAQLPSTDQTTSSAHSSTDVKSPLAAQSWT</sequence>
<evidence type="ECO:0000313" key="2">
    <source>
        <dbReference type="EMBL" id="CEK83250.1"/>
    </source>
</evidence>
<reference evidence="2" key="1">
    <citation type="submission" date="2014-12" db="EMBL/GenBank/DDBJ databases">
        <title>Insight into the proteome of Arion vulgaris.</title>
        <authorList>
            <person name="Aradska J."/>
            <person name="Bulat T."/>
            <person name="Smidak R."/>
            <person name="Sarate P."/>
            <person name="Gangsoo J."/>
            <person name="Sialana F."/>
            <person name="Bilban M."/>
            <person name="Lubec G."/>
        </authorList>
    </citation>
    <scope>NUCLEOTIDE SEQUENCE</scope>
    <source>
        <tissue evidence="2">Skin</tissue>
    </source>
</reference>
<accession>A0A0B7ATL5</accession>
<dbReference type="EMBL" id="HACG01036385">
    <property type="protein sequence ID" value="CEK83250.1"/>
    <property type="molecule type" value="Transcribed_RNA"/>
</dbReference>
<organism evidence="2">
    <name type="scientific">Arion vulgaris</name>
    <dbReference type="NCBI Taxonomy" id="1028688"/>
    <lineage>
        <taxon>Eukaryota</taxon>
        <taxon>Metazoa</taxon>
        <taxon>Spiralia</taxon>
        <taxon>Lophotrochozoa</taxon>
        <taxon>Mollusca</taxon>
        <taxon>Gastropoda</taxon>
        <taxon>Heterobranchia</taxon>
        <taxon>Euthyneura</taxon>
        <taxon>Panpulmonata</taxon>
        <taxon>Eupulmonata</taxon>
        <taxon>Stylommatophora</taxon>
        <taxon>Helicina</taxon>
        <taxon>Arionoidea</taxon>
        <taxon>Arionidae</taxon>
        <taxon>Arion</taxon>
    </lineage>
</organism>
<dbReference type="EMBL" id="HACG01036386">
    <property type="protein sequence ID" value="CEK83251.1"/>
    <property type="molecule type" value="Transcribed_RNA"/>
</dbReference>